<dbReference type="eggNOG" id="ENOG5033ABA">
    <property type="taxonomic scope" value="Bacteria"/>
</dbReference>
<protein>
    <submittedName>
        <fullName evidence="2">Uncharacterized protein</fullName>
    </submittedName>
</protein>
<evidence type="ECO:0000256" key="1">
    <source>
        <dbReference type="SAM" id="Phobius"/>
    </source>
</evidence>
<dbReference type="KEGG" id="cse:Cseg_2283"/>
<dbReference type="HOGENOM" id="CLU_207156_0_0_5"/>
<gene>
    <name evidence="2" type="ordered locus">Cseg_2283</name>
</gene>
<dbReference type="AlphaFoldDB" id="D5VH27"/>
<keyword evidence="1" id="KW-1133">Transmembrane helix</keyword>
<organism evidence="2 3">
    <name type="scientific">Caulobacter segnis (strain ATCC 21756 / DSM 7131 / JCM 7823 / NBRC 15250 / LMG 17158 / TK0059)</name>
    <name type="common">Mycoplana segnis</name>
    <dbReference type="NCBI Taxonomy" id="509190"/>
    <lineage>
        <taxon>Bacteria</taxon>
        <taxon>Pseudomonadati</taxon>
        <taxon>Pseudomonadota</taxon>
        <taxon>Alphaproteobacteria</taxon>
        <taxon>Caulobacterales</taxon>
        <taxon>Caulobacteraceae</taxon>
        <taxon>Caulobacter</taxon>
    </lineage>
</organism>
<evidence type="ECO:0000313" key="2">
    <source>
        <dbReference type="EMBL" id="ADG10745.1"/>
    </source>
</evidence>
<feature type="transmembrane region" description="Helical" evidence="1">
    <location>
        <begin position="24"/>
        <end position="48"/>
    </location>
</feature>
<dbReference type="STRING" id="509190.Cseg_2283"/>
<dbReference type="RefSeq" id="WP_013079399.1">
    <property type="nucleotide sequence ID" value="NC_014100.1"/>
</dbReference>
<sequence>MPPEDDGLTEAEIDAALKETPKGAFALAGLTVGSLMLAWLAMYLFVFLPRGSVG</sequence>
<keyword evidence="1" id="KW-0472">Membrane</keyword>
<name>D5VH27_CAUST</name>
<reference evidence="3" key="1">
    <citation type="journal article" date="2011" name="J. Bacteriol.">
        <title>Genome sequences of eight morphologically diverse alphaproteobacteria.</title>
        <authorList>
            <consortium name="US DOE Joint Genome Institute"/>
            <person name="Brown P.J."/>
            <person name="Kysela D.T."/>
            <person name="Buechlein A."/>
            <person name="Hemmerich C."/>
            <person name="Brun Y.V."/>
        </authorList>
    </citation>
    <scope>NUCLEOTIDE SEQUENCE [LARGE SCALE GENOMIC DNA]</scope>
    <source>
        <strain evidence="3">ATCC 21756 / DSM 7131 / JCM 7823 / NBRC 15250 / LMG 17158 / TK0059</strain>
    </source>
</reference>
<evidence type="ECO:0000313" key="3">
    <source>
        <dbReference type="Proteomes" id="UP000002629"/>
    </source>
</evidence>
<keyword evidence="1" id="KW-0812">Transmembrane</keyword>
<dbReference type="EMBL" id="CP002008">
    <property type="protein sequence ID" value="ADG10745.1"/>
    <property type="molecule type" value="Genomic_DNA"/>
</dbReference>
<dbReference type="Proteomes" id="UP000002629">
    <property type="component" value="Chromosome"/>
</dbReference>
<accession>D5VH27</accession>
<proteinExistence type="predicted"/>